<organism evidence="2 3">
    <name type="scientific">Dichotomopilus funicola</name>
    <dbReference type="NCBI Taxonomy" id="1934379"/>
    <lineage>
        <taxon>Eukaryota</taxon>
        <taxon>Fungi</taxon>
        <taxon>Dikarya</taxon>
        <taxon>Ascomycota</taxon>
        <taxon>Pezizomycotina</taxon>
        <taxon>Sordariomycetes</taxon>
        <taxon>Sordariomycetidae</taxon>
        <taxon>Sordariales</taxon>
        <taxon>Chaetomiaceae</taxon>
        <taxon>Dichotomopilus</taxon>
    </lineage>
</organism>
<proteinExistence type="predicted"/>
<feature type="compositionally biased region" description="Polar residues" evidence="1">
    <location>
        <begin position="343"/>
        <end position="352"/>
    </location>
</feature>
<dbReference type="EMBL" id="MU853585">
    <property type="protein sequence ID" value="KAK4143515.1"/>
    <property type="molecule type" value="Genomic_DNA"/>
</dbReference>
<evidence type="ECO:0000256" key="1">
    <source>
        <dbReference type="SAM" id="MobiDB-lite"/>
    </source>
</evidence>
<dbReference type="RefSeq" id="XP_062636886.1">
    <property type="nucleotide sequence ID" value="XM_062780752.1"/>
</dbReference>
<protein>
    <submittedName>
        <fullName evidence="2">Uncharacterized protein</fullName>
    </submittedName>
</protein>
<reference evidence="2" key="1">
    <citation type="journal article" date="2023" name="Mol. Phylogenet. Evol.">
        <title>Genome-scale phylogeny and comparative genomics of the fungal order Sordariales.</title>
        <authorList>
            <person name="Hensen N."/>
            <person name="Bonometti L."/>
            <person name="Westerberg I."/>
            <person name="Brannstrom I.O."/>
            <person name="Guillou S."/>
            <person name="Cros-Aarteil S."/>
            <person name="Calhoun S."/>
            <person name="Haridas S."/>
            <person name="Kuo A."/>
            <person name="Mondo S."/>
            <person name="Pangilinan J."/>
            <person name="Riley R."/>
            <person name="LaButti K."/>
            <person name="Andreopoulos B."/>
            <person name="Lipzen A."/>
            <person name="Chen C."/>
            <person name="Yan M."/>
            <person name="Daum C."/>
            <person name="Ng V."/>
            <person name="Clum A."/>
            <person name="Steindorff A."/>
            <person name="Ohm R.A."/>
            <person name="Martin F."/>
            <person name="Silar P."/>
            <person name="Natvig D.O."/>
            <person name="Lalanne C."/>
            <person name="Gautier V."/>
            <person name="Ament-Velasquez S.L."/>
            <person name="Kruys A."/>
            <person name="Hutchinson M.I."/>
            <person name="Powell A.J."/>
            <person name="Barry K."/>
            <person name="Miller A.N."/>
            <person name="Grigoriev I.V."/>
            <person name="Debuchy R."/>
            <person name="Gladieux P."/>
            <person name="Hiltunen Thoren M."/>
            <person name="Johannesson H."/>
        </authorList>
    </citation>
    <scope>NUCLEOTIDE SEQUENCE</scope>
    <source>
        <strain evidence="2">CBS 141.50</strain>
    </source>
</reference>
<dbReference type="Proteomes" id="UP001302676">
    <property type="component" value="Unassembled WGS sequence"/>
</dbReference>
<evidence type="ECO:0000313" key="2">
    <source>
        <dbReference type="EMBL" id="KAK4143515.1"/>
    </source>
</evidence>
<feature type="compositionally biased region" description="Basic and acidic residues" evidence="1">
    <location>
        <begin position="322"/>
        <end position="342"/>
    </location>
</feature>
<accession>A0AAN6V2H7</accession>
<sequence>MASQKLLRASEVAVFTDAELDDFLEASCLPNGDRVVEVEDPDNLPESFLQRLRQRHHVAAPFPPQAPRHLVAPLHRRTCTKNRWKKKKRRITSSSDGGRPFYPIELLPSISRNPEQYPDILRPWAEPSKPPLWNIFSTQWWLWFCFRGYQDANREVFKGKMDKYHRVMLRNLARFSITLPPQIEFQEDKRTGADKIGLRIGLSSIQYELRVAQLKWTADQIPLLQAEQKRDTEASLKRNGTGGNDSATAEPLAKKRRTHDPEGVVANRQPPETLSDSRPENSVPPNDAQSELSAAELEIGITGERSAPKADSVPDTQGCRRSGVDAEQVHKKPADSGHHHDNSNAAPIMSQQEDSRATGRITAVAASGEAPTTRCRSVSGNGEDDGSCSGKAP</sequence>
<gene>
    <name evidence="2" type="ORF">C8A04DRAFT_28707</name>
</gene>
<dbReference type="GeneID" id="87817365"/>
<feature type="region of interest" description="Disordered" evidence="1">
    <location>
        <begin position="302"/>
        <end position="393"/>
    </location>
</feature>
<dbReference type="AlphaFoldDB" id="A0AAN6V2H7"/>
<keyword evidence="3" id="KW-1185">Reference proteome</keyword>
<evidence type="ECO:0000313" key="3">
    <source>
        <dbReference type="Proteomes" id="UP001302676"/>
    </source>
</evidence>
<feature type="region of interest" description="Disordered" evidence="1">
    <location>
        <begin position="232"/>
        <end position="290"/>
    </location>
</feature>
<comment type="caution">
    <text evidence="2">The sequence shown here is derived from an EMBL/GenBank/DDBJ whole genome shotgun (WGS) entry which is preliminary data.</text>
</comment>
<reference evidence="2" key="2">
    <citation type="submission" date="2023-05" db="EMBL/GenBank/DDBJ databases">
        <authorList>
            <consortium name="Lawrence Berkeley National Laboratory"/>
            <person name="Steindorff A."/>
            <person name="Hensen N."/>
            <person name="Bonometti L."/>
            <person name="Westerberg I."/>
            <person name="Brannstrom I.O."/>
            <person name="Guillou S."/>
            <person name="Cros-Aarteil S."/>
            <person name="Calhoun S."/>
            <person name="Haridas S."/>
            <person name="Kuo A."/>
            <person name="Mondo S."/>
            <person name="Pangilinan J."/>
            <person name="Riley R."/>
            <person name="Labutti K."/>
            <person name="Andreopoulos B."/>
            <person name="Lipzen A."/>
            <person name="Chen C."/>
            <person name="Yanf M."/>
            <person name="Daum C."/>
            <person name="Ng V."/>
            <person name="Clum A."/>
            <person name="Ohm R."/>
            <person name="Martin F."/>
            <person name="Silar P."/>
            <person name="Natvig D."/>
            <person name="Lalanne C."/>
            <person name="Gautier V."/>
            <person name="Ament-Velasquez S.L."/>
            <person name="Kruys A."/>
            <person name="Hutchinson M.I."/>
            <person name="Powell A.J."/>
            <person name="Barry K."/>
            <person name="Miller A.N."/>
            <person name="Grigoriev I.V."/>
            <person name="Debuchy R."/>
            <person name="Gladieux P."/>
            <person name="Thoren M.H."/>
            <person name="Johannesson H."/>
        </authorList>
    </citation>
    <scope>NUCLEOTIDE SEQUENCE</scope>
    <source>
        <strain evidence="2">CBS 141.50</strain>
    </source>
</reference>
<name>A0AAN6V2H7_9PEZI</name>